<feature type="transmembrane region" description="Helical" evidence="6">
    <location>
        <begin position="38"/>
        <end position="56"/>
    </location>
</feature>
<dbReference type="GO" id="GO:0016020">
    <property type="term" value="C:membrane"/>
    <property type="evidence" value="ECO:0007669"/>
    <property type="project" value="InterPro"/>
</dbReference>
<dbReference type="SMART" id="SM00387">
    <property type="entry name" value="HATPase_c"/>
    <property type="match status" value="1"/>
</dbReference>
<feature type="domain" description="Histidine kinase/HSP90-like ATPase" evidence="7">
    <location>
        <begin position="278"/>
        <end position="369"/>
    </location>
</feature>
<keyword evidence="5" id="KW-0902">Two-component regulatory system</keyword>
<dbReference type="CDD" id="cd16917">
    <property type="entry name" value="HATPase_UhpB-NarQ-NarX-like"/>
    <property type="match status" value="1"/>
</dbReference>
<dbReference type="InterPro" id="IPR036890">
    <property type="entry name" value="HATPase_C_sf"/>
</dbReference>
<dbReference type="GO" id="GO:0046983">
    <property type="term" value="F:protein dimerization activity"/>
    <property type="evidence" value="ECO:0007669"/>
    <property type="project" value="InterPro"/>
</dbReference>
<dbReference type="InterPro" id="IPR003594">
    <property type="entry name" value="HATPase_dom"/>
</dbReference>
<dbReference type="InterPro" id="IPR050482">
    <property type="entry name" value="Sensor_HK_TwoCompSys"/>
</dbReference>
<dbReference type="Pfam" id="PF02518">
    <property type="entry name" value="HATPase_c"/>
    <property type="match status" value="1"/>
</dbReference>
<protein>
    <recommendedName>
        <fullName evidence="2">histidine kinase</fullName>
        <ecNumber evidence="2">2.7.13.3</ecNumber>
    </recommendedName>
</protein>
<evidence type="ECO:0000256" key="2">
    <source>
        <dbReference type="ARBA" id="ARBA00012438"/>
    </source>
</evidence>
<dbReference type="EMBL" id="NPMS01000002">
    <property type="protein sequence ID" value="OZU89321.1"/>
    <property type="molecule type" value="Genomic_DNA"/>
</dbReference>
<keyword evidence="3" id="KW-0808">Transferase</keyword>
<dbReference type="PANTHER" id="PTHR24421:SF63">
    <property type="entry name" value="SENSOR HISTIDINE KINASE DESK"/>
    <property type="match status" value="1"/>
</dbReference>
<evidence type="ECO:0000256" key="4">
    <source>
        <dbReference type="ARBA" id="ARBA00022777"/>
    </source>
</evidence>
<proteinExistence type="predicted"/>
<keyword evidence="4 8" id="KW-0418">Kinase</keyword>
<reference evidence="8 9" key="1">
    <citation type="submission" date="2017-08" db="EMBL/GenBank/DDBJ databases">
        <title>Virgibacillus indicus sp. nov. and Virgibacillus profoundi sp. nov, two moderately halophilic bacteria isolated from marine sediment by using the Microfluidic Streak Plate.</title>
        <authorList>
            <person name="Xu B."/>
            <person name="Hu B."/>
            <person name="Wang J."/>
            <person name="Zhu Y."/>
            <person name="Huang L."/>
            <person name="Du W."/>
            <person name="Huang Y."/>
        </authorList>
    </citation>
    <scope>NUCLEOTIDE SEQUENCE [LARGE SCALE GENOMIC DNA]</scope>
    <source>
        <strain evidence="8 9">IO3-P2-C2</strain>
    </source>
</reference>
<keyword evidence="6" id="KW-0472">Membrane</keyword>
<evidence type="ECO:0000259" key="7">
    <source>
        <dbReference type="SMART" id="SM00387"/>
    </source>
</evidence>
<keyword evidence="6" id="KW-0812">Transmembrane</keyword>
<dbReference type="InterPro" id="IPR011712">
    <property type="entry name" value="Sig_transdc_His_kin_sub3_dim/P"/>
</dbReference>
<evidence type="ECO:0000256" key="6">
    <source>
        <dbReference type="SAM" id="Phobius"/>
    </source>
</evidence>
<dbReference type="Gene3D" id="1.20.5.1930">
    <property type="match status" value="1"/>
</dbReference>
<dbReference type="Proteomes" id="UP000216498">
    <property type="component" value="Unassembled WGS sequence"/>
</dbReference>
<comment type="caution">
    <text evidence="8">The sequence shown here is derived from an EMBL/GenBank/DDBJ whole genome shotgun (WGS) entry which is preliminary data.</text>
</comment>
<sequence>MQNWFHIFPKNTGLSLYAWIIFCILPFYFIFRSTSPMEIIFGILMIILFFTTYRLSFIKKGWTVYVSVGIQIVISIGMTLFYGYVYFSLFLAFFIGNTQNKIGFITLYIIHLVTTVTAVSIGFFIQSQIFFTQYPFIILSVIGVILLPFNIYNRNKREKLEHQLEDAHKKISQLMVFEERQRIARDLHDTLGQKLSMIGLKSDLAGKLVHANPESAKSEMNDINQTARTALKEVREMVSDMKGTRLRDEVTRVRQILKAAQMNFQLEGDPVLENTPLLIENVLSMCLKEAVTNVVKHSQATTCHVTIMQTPKEWVIKVKDNGIGITDKEDDLKEHGLQGMRERLEFVNGTLKIESSNGTMLTILIPHVIQQTEQGGMT</sequence>
<evidence type="ECO:0000313" key="9">
    <source>
        <dbReference type="Proteomes" id="UP000216498"/>
    </source>
</evidence>
<evidence type="ECO:0000256" key="3">
    <source>
        <dbReference type="ARBA" id="ARBA00022679"/>
    </source>
</evidence>
<dbReference type="RefSeq" id="WP_094884731.1">
    <property type="nucleotide sequence ID" value="NZ_NPMS01000002.1"/>
</dbReference>
<keyword evidence="6" id="KW-1133">Transmembrane helix</keyword>
<feature type="transmembrane region" description="Helical" evidence="6">
    <location>
        <begin position="102"/>
        <end position="125"/>
    </location>
</feature>
<feature type="transmembrane region" description="Helical" evidence="6">
    <location>
        <begin position="62"/>
        <end position="95"/>
    </location>
</feature>
<dbReference type="PANTHER" id="PTHR24421">
    <property type="entry name" value="NITRATE/NITRITE SENSOR PROTEIN NARX-RELATED"/>
    <property type="match status" value="1"/>
</dbReference>
<dbReference type="EC" id="2.7.13.3" evidence="2"/>
<dbReference type="GO" id="GO:0000155">
    <property type="term" value="F:phosphorelay sensor kinase activity"/>
    <property type="evidence" value="ECO:0007669"/>
    <property type="project" value="InterPro"/>
</dbReference>
<accession>A0A265NBX5</accession>
<dbReference type="Pfam" id="PF23540">
    <property type="entry name" value="DesK_N"/>
    <property type="match status" value="1"/>
</dbReference>
<dbReference type="OrthoDB" id="9797605at2"/>
<feature type="transmembrane region" description="Helical" evidence="6">
    <location>
        <begin position="131"/>
        <end position="152"/>
    </location>
</feature>
<dbReference type="InterPro" id="IPR056374">
    <property type="entry name" value="DesK/YvfT_N"/>
</dbReference>
<gene>
    <name evidence="8" type="ORF">CIL03_06270</name>
</gene>
<comment type="catalytic activity">
    <reaction evidence="1">
        <text>ATP + protein L-histidine = ADP + protein N-phospho-L-histidine.</text>
        <dbReference type="EC" id="2.7.13.3"/>
    </reaction>
</comment>
<evidence type="ECO:0000256" key="5">
    <source>
        <dbReference type="ARBA" id="ARBA00023012"/>
    </source>
</evidence>
<feature type="transmembrane region" description="Helical" evidence="6">
    <location>
        <begin position="12"/>
        <end position="31"/>
    </location>
</feature>
<evidence type="ECO:0000256" key="1">
    <source>
        <dbReference type="ARBA" id="ARBA00000085"/>
    </source>
</evidence>
<organism evidence="8 9">
    <name type="scientific">Virgibacillus indicus</name>
    <dbReference type="NCBI Taxonomy" id="2024554"/>
    <lineage>
        <taxon>Bacteria</taxon>
        <taxon>Bacillati</taxon>
        <taxon>Bacillota</taxon>
        <taxon>Bacilli</taxon>
        <taxon>Bacillales</taxon>
        <taxon>Bacillaceae</taxon>
        <taxon>Virgibacillus</taxon>
    </lineage>
</organism>
<evidence type="ECO:0000313" key="8">
    <source>
        <dbReference type="EMBL" id="OZU89321.1"/>
    </source>
</evidence>
<dbReference type="SUPFAM" id="SSF55874">
    <property type="entry name" value="ATPase domain of HSP90 chaperone/DNA topoisomerase II/histidine kinase"/>
    <property type="match status" value="1"/>
</dbReference>
<dbReference type="AlphaFoldDB" id="A0A265NBX5"/>
<name>A0A265NBX5_9BACI</name>
<dbReference type="Gene3D" id="3.30.565.10">
    <property type="entry name" value="Histidine kinase-like ATPase, C-terminal domain"/>
    <property type="match status" value="1"/>
</dbReference>
<keyword evidence="9" id="KW-1185">Reference proteome</keyword>
<dbReference type="Pfam" id="PF07730">
    <property type="entry name" value="HisKA_3"/>
    <property type="match status" value="1"/>
</dbReference>